<sequence>MGFLDWIESLFAPPSQRNRRSKSVRLTEMILLQEAKSEACSTAGEATQERFDPNEKPSCRAARRSRKIDDEDYSVLAGEHPVVLREFQKWKLERAAFEAVENLRREREKAVRVGASTRLQPHDTFPRLVPFQDSNGPLTLLRRVYIHVNCYRIKKLTGIVWECQCLERRIEITTLSFFRYVILEFFFDKSAGLAFKSAHAVRKSTLSALSIGYFASRSQFIRPSTSSRVLWAISVNFEQEPHLETSLKNLYGNLEKEKPTRKTLARRKKL</sequence>
<evidence type="ECO:0000313" key="3">
    <source>
        <dbReference type="Proteomes" id="UP000053477"/>
    </source>
</evidence>
<feature type="region of interest" description="Disordered" evidence="1">
    <location>
        <begin position="42"/>
        <end position="63"/>
    </location>
</feature>
<name>A0A0H2RAS3_9AGAM</name>
<dbReference type="EMBL" id="KQ086193">
    <property type="protein sequence ID" value="KLO06603.1"/>
    <property type="molecule type" value="Genomic_DNA"/>
</dbReference>
<feature type="compositionally biased region" description="Basic and acidic residues" evidence="1">
    <location>
        <begin position="47"/>
        <end position="58"/>
    </location>
</feature>
<gene>
    <name evidence="2" type="ORF">SCHPADRAFT_895302</name>
</gene>
<accession>A0A0H2RAS3</accession>
<dbReference type="InParanoid" id="A0A0H2RAS3"/>
<protein>
    <submittedName>
        <fullName evidence="2">Uncharacterized protein</fullName>
    </submittedName>
</protein>
<dbReference type="AlphaFoldDB" id="A0A0H2RAS3"/>
<dbReference type="Proteomes" id="UP000053477">
    <property type="component" value="Unassembled WGS sequence"/>
</dbReference>
<keyword evidence="3" id="KW-1185">Reference proteome</keyword>
<reference evidence="2 3" key="1">
    <citation type="submission" date="2015-04" db="EMBL/GenBank/DDBJ databases">
        <title>Complete genome sequence of Schizopora paradoxa KUC8140, a cosmopolitan wood degrader in East Asia.</title>
        <authorList>
            <consortium name="DOE Joint Genome Institute"/>
            <person name="Min B."/>
            <person name="Park H."/>
            <person name="Jang Y."/>
            <person name="Kim J.-J."/>
            <person name="Kim K.H."/>
            <person name="Pangilinan J."/>
            <person name="Lipzen A."/>
            <person name="Riley R."/>
            <person name="Grigoriev I.V."/>
            <person name="Spatafora J.W."/>
            <person name="Choi I.-G."/>
        </authorList>
    </citation>
    <scope>NUCLEOTIDE SEQUENCE [LARGE SCALE GENOMIC DNA]</scope>
    <source>
        <strain evidence="2 3">KUC8140</strain>
    </source>
</reference>
<evidence type="ECO:0000313" key="2">
    <source>
        <dbReference type="EMBL" id="KLO06603.1"/>
    </source>
</evidence>
<organism evidence="2 3">
    <name type="scientific">Schizopora paradoxa</name>
    <dbReference type="NCBI Taxonomy" id="27342"/>
    <lineage>
        <taxon>Eukaryota</taxon>
        <taxon>Fungi</taxon>
        <taxon>Dikarya</taxon>
        <taxon>Basidiomycota</taxon>
        <taxon>Agaricomycotina</taxon>
        <taxon>Agaricomycetes</taxon>
        <taxon>Hymenochaetales</taxon>
        <taxon>Schizoporaceae</taxon>
        <taxon>Schizopora</taxon>
    </lineage>
</organism>
<proteinExistence type="predicted"/>
<evidence type="ECO:0000256" key="1">
    <source>
        <dbReference type="SAM" id="MobiDB-lite"/>
    </source>
</evidence>